<dbReference type="Gene3D" id="3.20.20.140">
    <property type="entry name" value="Metal-dependent hydrolases"/>
    <property type="match status" value="1"/>
</dbReference>
<evidence type="ECO:0000313" key="4">
    <source>
        <dbReference type="EMBL" id="ORZ37172.1"/>
    </source>
</evidence>
<gene>
    <name evidence="4" type="ORF">BCR44DRAFT_67048</name>
</gene>
<protein>
    <recommendedName>
        <fullName evidence="3">Polymerase/histidinol phosphatase N-terminal domain-containing protein</fullName>
    </recommendedName>
</protein>
<sequence>MSSPPPSDPSPLVGPSVAPTPANLSSPEPELPAATTLAATLGVATATRLPPSPAPSHSPLVIPRSSVSSAPAHHRLTVLTDSASVSSFHLASGSDLQQQQQQAPLSSSRSARSQLAATTGAGAVAASSTSVASVSMRSRAPIAEDADFKPSLHPSSSHLHLSRTGDSLSVPASSDGEPSKPKTPWQRRARACAKSLCKSYLSAVLFLTFFISFSLLIYYKVNEEAVLYSEFKPTWQPLDPRSMGLVPFNPQFPMQSNANSTILVADLHAHTTVSDGRLSPKELLRSAIAQGFNVIAVTDHNTVEGGRRAAALAANDPEFKGKILVLPGVEYTCCRIHMNLIGINETIAPKAAFPTDEDIKQAIRRTHELGGIAIVNHIPWSLTQQTGYETTRIQNHPTRQQLVEWGIDGIEVVNGDILDYVSVQFSAQPNSKVPLRRNSTDAPAPAAPDTPAGDAKVADLILITGTDTHFPGSIYSWNLIDIGPANSSTPADPSLPVAGISAATVLDALRARRNSFLFDPKGTIYSSPPLPSNPRYTAVLPLKMVGSYLQSFYTYRRGMFSFVRGFCHDESVETQTGAIAWAVAWVFIVVTMWAVLRFVGRWIVQRVKDYRFAGRRGGWLRKGRVLEV</sequence>
<feature type="compositionally biased region" description="Low complexity" evidence="1">
    <location>
        <begin position="440"/>
        <end position="452"/>
    </location>
</feature>
<proteinExistence type="predicted"/>
<dbReference type="PANTHER" id="PTHR42924">
    <property type="entry name" value="EXONUCLEASE"/>
    <property type="match status" value="1"/>
</dbReference>
<feature type="compositionally biased region" description="Low complexity" evidence="1">
    <location>
        <begin position="31"/>
        <end position="49"/>
    </location>
</feature>
<feature type="region of interest" description="Disordered" evidence="1">
    <location>
        <begin position="91"/>
        <end position="114"/>
    </location>
</feature>
<dbReference type="InterPro" id="IPR003141">
    <property type="entry name" value="Pol/His_phosphatase_N"/>
</dbReference>
<dbReference type="OrthoDB" id="16564at2759"/>
<reference evidence="4 5" key="1">
    <citation type="submission" date="2016-07" db="EMBL/GenBank/DDBJ databases">
        <title>Pervasive Adenine N6-methylation of Active Genes in Fungi.</title>
        <authorList>
            <consortium name="DOE Joint Genome Institute"/>
            <person name="Mondo S.J."/>
            <person name="Dannebaum R.O."/>
            <person name="Kuo R.C."/>
            <person name="Labutti K."/>
            <person name="Haridas S."/>
            <person name="Kuo A."/>
            <person name="Salamov A."/>
            <person name="Ahrendt S.R."/>
            <person name="Lipzen A."/>
            <person name="Sullivan W."/>
            <person name="Andreopoulos W.B."/>
            <person name="Clum A."/>
            <person name="Lindquist E."/>
            <person name="Daum C."/>
            <person name="Ramamoorthy G.K."/>
            <person name="Gryganskyi A."/>
            <person name="Culley D."/>
            <person name="Magnuson J.K."/>
            <person name="James T.Y."/>
            <person name="O'Malley M.A."/>
            <person name="Stajich J.E."/>
            <person name="Spatafora J.W."/>
            <person name="Visel A."/>
            <person name="Grigoriev I.V."/>
        </authorList>
    </citation>
    <scope>NUCLEOTIDE SEQUENCE [LARGE SCALE GENOMIC DNA]</scope>
    <source>
        <strain evidence="4 5">PL171</strain>
    </source>
</reference>
<dbReference type="GO" id="GO:0004534">
    <property type="term" value="F:5'-3' RNA exonuclease activity"/>
    <property type="evidence" value="ECO:0007669"/>
    <property type="project" value="TreeGrafter"/>
</dbReference>
<keyword evidence="5" id="KW-1185">Reference proteome</keyword>
<dbReference type="NCBIfam" id="NF038032">
    <property type="entry name" value="CehA_McbA_metalo"/>
    <property type="match status" value="1"/>
</dbReference>
<name>A0A1Y2HVK4_9FUNG</name>
<dbReference type="Proteomes" id="UP000193411">
    <property type="component" value="Unassembled WGS sequence"/>
</dbReference>
<evidence type="ECO:0000256" key="1">
    <source>
        <dbReference type="SAM" id="MobiDB-lite"/>
    </source>
</evidence>
<keyword evidence="2" id="KW-0812">Transmembrane</keyword>
<feature type="region of interest" description="Disordered" evidence="1">
    <location>
        <begin position="431"/>
        <end position="452"/>
    </location>
</feature>
<dbReference type="PANTHER" id="PTHR42924:SF3">
    <property type="entry name" value="POLYMERASE_HISTIDINOL PHOSPHATASE N-TERMINAL DOMAIN-CONTAINING PROTEIN"/>
    <property type="match status" value="1"/>
</dbReference>
<dbReference type="InterPro" id="IPR004013">
    <property type="entry name" value="PHP_dom"/>
</dbReference>
<keyword evidence="2" id="KW-1133">Transmembrane helix</keyword>
<dbReference type="InterPro" id="IPR052018">
    <property type="entry name" value="PHP_domain"/>
</dbReference>
<dbReference type="SUPFAM" id="SSF89550">
    <property type="entry name" value="PHP domain-like"/>
    <property type="match status" value="1"/>
</dbReference>
<feature type="domain" description="Polymerase/histidinol phosphatase N-terminal" evidence="3">
    <location>
        <begin position="265"/>
        <end position="335"/>
    </location>
</feature>
<dbReference type="GO" id="GO:0035312">
    <property type="term" value="F:5'-3' DNA exonuclease activity"/>
    <property type="evidence" value="ECO:0007669"/>
    <property type="project" value="TreeGrafter"/>
</dbReference>
<feature type="region of interest" description="Disordered" evidence="1">
    <location>
        <begin position="145"/>
        <end position="186"/>
    </location>
</feature>
<evidence type="ECO:0000259" key="3">
    <source>
        <dbReference type="SMART" id="SM00481"/>
    </source>
</evidence>
<dbReference type="InterPro" id="IPR016195">
    <property type="entry name" value="Pol/histidinol_Pase-like"/>
</dbReference>
<organism evidence="4 5">
    <name type="scientific">Catenaria anguillulae PL171</name>
    <dbReference type="NCBI Taxonomy" id="765915"/>
    <lineage>
        <taxon>Eukaryota</taxon>
        <taxon>Fungi</taxon>
        <taxon>Fungi incertae sedis</taxon>
        <taxon>Blastocladiomycota</taxon>
        <taxon>Blastocladiomycetes</taxon>
        <taxon>Blastocladiales</taxon>
        <taxon>Catenariaceae</taxon>
        <taxon>Catenaria</taxon>
    </lineage>
</organism>
<dbReference type="EMBL" id="MCFL01000013">
    <property type="protein sequence ID" value="ORZ37172.1"/>
    <property type="molecule type" value="Genomic_DNA"/>
</dbReference>
<feature type="region of interest" description="Disordered" evidence="1">
    <location>
        <begin position="1"/>
        <end position="69"/>
    </location>
</feature>
<accession>A0A1Y2HVK4</accession>
<feature type="transmembrane region" description="Helical" evidence="2">
    <location>
        <begin position="200"/>
        <end position="219"/>
    </location>
</feature>
<dbReference type="SMART" id="SM00481">
    <property type="entry name" value="POLIIIAc"/>
    <property type="match status" value="1"/>
</dbReference>
<keyword evidence="2" id="KW-0472">Membrane</keyword>
<evidence type="ECO:0000256" key="2">
    <source>
        <dbReference type="SAM" id="Phobius"/>
    </source>
</evidence>
<evidence type="ECO:0000313" key="5">
    <source>
        <dbReference type="Proteomes" id="UP000193411"/>
    </source>
</evidence>
<dbReference type="Pfam" id="PF02811">
    <property type="entry name" value="PHP"/>
    <property type="match status" value="1"/>
</dbReference>
<dbReference type="AlphaFoldDB" id="A0A1Y2HVK4"/>
<feature type="transmembrane region" description="Helical" evidence="2">
    <location>
        <begin position="578"/>
        <end position="599"/>
    </location>
</feature>
<comment type="caution">
    <text evidence="4">The sequence shown here is derived from an EMBL/GenBank/DDBJ whole genome shotgun (WGS) entry which is preliminary data.</text>
</comment>